<evidence type="ECO:0000313" key="4">
    <source>
        <dbReference type="Proteomes" id="UP000265768"/>
    </source>
</evidence>
<dbReference type="PANTHER" id="PTHR10000:SF8">
    <property type="entry name" value="HAD SUPERFAMILY HYDROLASE-LIKE, TYPE 3"/>
    <property type="match status" value="1"/>
</dbReference>
<name>A0A3A4AT10_9ACTN</name>
<evidence type="ECO:0000256" key="1">
    <source>
        <dbReference type="SAM" id="MobiDB-lite"/>
    </source>
</evidence>
<dbReference type="InterPro" id="IPR023214">
    <property type="entry name" value="HAD_sf"/>
</dbReference>
<dbReference type="PANTHER" id="PTHR10000">
    <property type="entry name" value="PHOSPHOSERINE PHOSPHATASE"/>
    <property type="match status" value="1"/>
</dbReference>
<dbReference type="InterPro" id="IPR003593">
    <property type="entry name" value="AAA+_ATPase"/>
</dbReference>
<dbReference type="InterPro" id="IPR006379">
    <property type="entry name" value="HAD-SF_hydro_IIB"/>
</dbReference>
<dbReference type="Pfam" id="PF08282">
    <property type="entry name" value="Hydrolase_3"/>
    <property type="match status" value="2"/>
</dbReference>
<feature type="region of interest" description="Disordered" evidence="1">
    <location>
        <begin position="558"/>
        <end position="579"/>
    </location>
</feature>
<dbReference type="GO" id="GO:0016791">
    <property type="term" value="F:phosphatase activity"/>
    <property type="evidence" value="ECO:0007669"/>
    <property type="project" value="UniProtKB-ARBA"/>
</dbReference>
<dbReference type="Gene3D" id="3.40.50.300">
    <property type="entry name" value="P-loop containing nucleotide triphosphate hydrolases"/>
    <property type="match status" value="1"/>
</dbReference>
<dbReference type="OrthoDB" id="9768060at2"/>
<dbReference type="Pfam" id="PF01935">
    <property type="entry name" value="DUF87"/>
    <property type="match status" value="1"/>
</dbReference>
<dbReference type="RefSeq" id="WP_119927746.1">
    <property type="nucleotide sequence ID" value="NZ_QZEY01000006.1"/>
</dbReference>
<accession>A0A3A4AT10</accession>
<comment type="caution">
    <text evidence="3">The sequence shown here is derived from an EMBL/GenBank/DDBJ whole genome shotgun (WGS) entry which is preliminary data.</text>
</comment>
<dbReference type="Gene3D" id="3.90.1070.10">
    <property type="match status" value="1"/>
</dbReference>
<dbReference type="SUPFAM" id="SSF56784">
    <property type="entry name" value="HAD-like"/>
    <property type="match status" value="1"/>
</dbReference>
<organism evidence="3 4">
    <name type="scientific">Bailinhaonella thermotolerans</name>
    <dbReference type="NCBI Taxonomy" id="1070861"/>
    <lineage>
        <taxon>Bacteria</taxon>
        <taxon>Bacillati</taxon>
        <taxon>Actinomycetota</taxon>
        <taxon>Actinomycetes</taxon>
        <taxon>Streptosporangiales</taxon>
        <taxon>Streptosporangiaceae</taxon>
        <taxon>Bailinhaonella</taxon>
    </lineage>
</organism>
<evidence type="ECO:0000313" key="3">
    <source>
        <dbReference type="EMBL" id="RJL31719.1"/>
    </source>
</evidence>
<dbReference type="Gene3D" id="3.40.50.1000">
    <property type="entry name" value="HAD superfamily/HAD-like"/>
    <property type="match status" value="1"/>
</dbReference>
<dbReference type="AlphaFoldDB" id="A0A3A4AT10"/>
<dbReference type="EMBL" id="QZEY01000006">
    <property type="protein sequence ID" value="RJL31719.1"/>
    <property type="molecule type" value="Genomic_DNA"/>
</dbReference>
<dbReference type="SUPFAM" id="SSF52540">
    <property type="entry name" value="P-loop containing nucleoside triphosphate hydrolases"/>
    <property type="match status" value="1"/>
</dbReference>
<proteinExistence type="predicted"/>
<feature type="domain" description="AAA+ ATPase" evidence="2">
    <location>
        <begin position="248"/>
        <end position="410"/>
    </location>
</feature>
<dbReference type="NCBIfam" id="TIGR01484">
    <property type="entry name" value="HAD-SF-IIB"/>
    <property type="match status" value="1"/>
</dbReference>
<dbReference type="GO" id="GO:0005829">
    <property type="term" value="C:cytosol"/>
    <property type="evidence" value="ECO:0007669"/>
    <property type="project" value="TreeGrafter"/>
</dbReference>
<dbReference type="InterPro" id="IPR002789">
    <property type="entry name" value="HerA_central"/>
</dbReference>
<gene>
    <name evidence="3" type="ORF">D5H75_18635</name>
</gene>
<keyword evidence="4" id="KW-1185">Reference proteome</keyword>
<keyword evidence="3" id="KW-0378">Hydrolase</keyword>
<feature type="compositionally biased region" description="Acidic residues" evidence="1">
    <location>
        <begin position="568"/>
        <end position="579"/>
    </location>
</feature>
<dbReference type="Proteomes" id="UP000265768">
    <property type="component" value="Unassembled WGS sequence"/>
</dbReference>
<dbReference type="InterPro" id="IPR027417">
    <property type="entry name" value="P-loop_NTPase"/>
</dbReference>
<sequence length="579" mass="63108">MRYHALACDYDGTIAHGGTVGEETIGALERVSRSRRKLILVTGRELDDLFRVFPHCDLFDLIVAENGGVLYEPAHRTVQPLAAPPPPAFVERLRAECASPLGVGHVIVATREPYDKAVLEAIRDMGLELHVIYNKGAVMVLPPGVNKASGLAAALERLNMSPHNVVGVGDAENDHAFLSAAECGVAVADALPSLKDACDLVLARPDGQGVTELAERLLDDDLADVDVSRWDVVLGHTRDESEVRLAPYGSGVVVAGPSGSGKSTAATALLERLTSRGYQCCIIDPEGDYAEYPDANVLGDPERVPTVEEALRLLEPPRQSLVVNLLGMPLRDRPAFCAELLPRLAGLRARLGHPHWVILDEAHHLLPAELGEIPLRSPEDVGALLMITVHPESISPAALTQVDTVVAVGDDPERTLSAFAGALDRPAPEPAPGWDDADLVLWRTAEGAAQAVRLLPARVQRTRHRRKYAAGTMSRDKSFYFTGPDDRLKLRARNLDMFLELAEGVDDETWLHHLERGDYSSWIRDKVGDDELAGHVAEVERAGGDPRETRERVADLVNRRYTLPAEPTDYDPDHDDDTR</sequence>
<evidence type="ECO:0000259" key="2">
    <source>
        <dbReference type="SMART" id="SM00382"/>
    </source>
</evidence>
<dbReference type="SMART" id="SM00382">
    <property type="entry name" value="AAA"/>
    <property type="match status" value="1"/>
</dbReference>
<reference evidence="3 4" key="1">
    <citation type="submission" date="2018-09" db="EMBL/GenBank/DDBJ databases">
        <title>YIM 75507 draft genome.</title>
        <authorList>
            <person name="Tang S."/>
            <person name="Feng Y."/>
        </authorList>
    </citation>
    <scope>NUCLEOTIDE SEQUENCE [LARGE SCALE GENOMIC DNA]</scope>
    <source>
        <strain evidence="3 4">YIM 75507</strain>
    </source>
</reference>
<dbReference type="GO" id="GO:0000287">
    <property type="term" value="F:magnesium ion binding"/>
    <property type="evidence" value="ECO:0007669"/>
    <property type="project" value="TreeGrafter"/>
</dbReference>
<protein>
    <submittedName>
        <fullName evidence="3">HAD-IIB family hydrolase</fullName>
    </submittedName>
</protein>
<dbReference type="InterPro" id="IPR036412">
    <property type="entry name" value="HAD-like_sf"/>
</dbReference>